<dbReference type="AlphaFoldDB" id="A0A2V5KKB7"/>
<feature type="domain" description="SLH" evidence="4">
    <location>
        <begin position="760"/>
        <end position="847"/>
    </location>
</feature>
<dbReference type="InterPro" id="IPR013783">
    <property type="entry name" value="Ig-like_fold"/>
</dbReference>
<evidence type="ECO:0000259" key="3">
    <source>
        <dbReference type="PROSITE" id="PS50853"/>
    </source>
</evidence>
<reference evidence="5 6" key="1">
    <citation type="submission" date="2018-05" db="EMBL/GenBank/DDBJ databases">
        <title>Paenibacillus flagellatus sp. nov., isolated from selenium mineral soil.</title>
        <authorList>
            <person name="Dai X."/>
        </authorList>
    </citation>
    <scope>NUCLEOTIDE SEQUENCE [LARGE SCALE GENOMIC DNA]</scope>
    <source>
        <strain evidence="5 6">DXL2</strain>
    </source>
</reference>
<evidence type="ECO:0000256" key="2">
    <source>
        <dbReference type="SAM" id="MobiDB-lite"/>
    </source>
</evidence>
<dbReference type="Pfam" id="PF25021">
    <property type="entry name" value="TEN_NHL"/>
    <property type="match status" value="2"/>
</dbReference>
<accession>A0A2V5KKB7</accession>
<comment type="caution">
    <text evidence="5">The sequence shown here is derived from an EMBL/GenBank/DDBJ whole genome shotgun (WGS) entry which is preliminary data.</text>
</comment>
<dbReference type="SUPFAM" id="SSF49265">
    <property type="entry name" value="Fibronectin type III"/>
    <property type="match status" value="1"/>
</dbReference>
<evidence type="ECO:0000256" key="1">
    <source>
        <dbReference type="ARBA" id="ARBA00004196"/>
    </source>
</evidence>
<dbReference type="Gene3D" id="2.120.10.30">
    <property type="entry name" value="TolB, C-terminal domain"/>
    <property type="match status" value="3"/>
</dbReference>
<dbReference type="InterPro" id="IPR001119">
    <property type="entry name" value="SLH_dom"/>
</dbReference>
<feature type="domain" description="SLH" evidence="4">
    <location>
        <begin position="906"/>
        <end position="969"/>
    </location>
</feature>
<organism evidence="5 6">
    <name type="scientific">Paenibacillus flagellatus</name>
    <dbReference type="NCBI Taxonomy" id="2211139"/>
    <lineage>
        <taxon>Bacteria</taxon>
        <taxon>Bacillati</taxon>
        <taxon>Bacillota</taxon>
        <taxon>Bacilli</taxon>
        <taxon>Bacillales</taxon>
        <taxon>Paenibacillaceae</taxon>
        <taxon>Paenibacillus</taxon>
    </lineage>
</organism>
<dbReference type="Gene3D" id="2.60.40.4270">
    <property type="entry name" value="Listeria-Bacteroides repeat domain"/>
    <property type="match status" value="1"/>
</dbReference>
<dbReference type="PROSITE" id="PS50853">
    <property type="entry name" value="FN3"/>
    <property type="match status" value="1"/>
</dbReference>
<protein>
    <recommendedName>
        <fullName evidence="7">Fibronectin type-III domain-containing protein</fullName>
    </recommendedName>
</protein>
<dbReference type="Proteomes" id="UP000247476">
    <property type="component" value="Unassembled WGS sequence"/>
</dbReference>
<dbReference type="PANTHER" id="PTHR13833:SF71">
    <property type="entry name" value="NHL DOMAIN-CONTAINING PROTEIN"/>
    <property type="match status" value="1"/>
</dbReference>
<feature type="domain" description="SLH" evidence="4">
    <location>
        <begin position="848"/>
        <end position="905"/>
    </location>
</feature>
<dbReference type="InterPro" id="IPR013378">
    <property type="entry name" value="InlB-like_B-rpt"/>
</dbReference>
<feature type="region of interest" description="Disordered" evidence="2">
    <location>
        <begin position="547"/>
        <end position="583"/>
    </location>
</feature>
<dbReference type="CDD" id="cd14953">
    <property type="entry name" value="NHL_like_1"/>
    <property type="match status" value="1"/>
</dbReference>
<dbReference type="PANTHER" id="PTHR13833">
    <property type="match status" value="1"/>
</dbReference>
<proteinExistence type="predicted"/>
<dbReference type="PROSITE" id="PS51272">
    <property type="entry name" value="SLH"/>
    <property type="match status" value="3"/>
</dbReference>
<gene>
    <name evidence="5" type="ORF">DLM86_26835</name>
</gene>
<dbReference type="Pfam" id="PF09479">
    <property type="entry name" value="Flg_new"/>
    <property type="match status" value="1"/>
</dbReference>
<dbReference type="NCBIfam" id="TIGR02543">
    <property type="entry name" value="List_Bact_rpt"/>
    <property type="match status" value="1"/>
</dbReference>
<dbReference type="SMART" id="SM00060">
    <property type="entry name" value="FN3"/>
    <property type="match status" value="1"/>
</dbReference>
<dbReference type="Pfam" id="PF00041">
    <property type="entry name" value="fn3"/>
    <property type="match status" value="1"/>
</dbReference>
<evidence type="ECO:0000259" key="4">
    <source>
        <dbReference type="PROSITE" id="PS51272"/>
    </source>
</evidence>
<dbReference type="Pfam" id="PF00395">
    <property type="entry name" value="SLH"/>
    <property type="match status" value="3"/>
</dbReference>
<dbReference type="CDD" id="cd00063">
    <property type="entry name" value="FN3"/>
    <property type="match status" value="1"/>
</dbReference>
<dbReference type="EMBL" id="QJVJ01000015">
    <property type="protein sequence ID" value="PYI50987.1"/>
    <property type="molecule type" value="Genomic_DNA"/>
</dbReference>
<name>A0A2V5KKB7_9BACL</name>
<comment type="subcellular location">
    <subcellularLocation>
        <location evidence="1">Cell envelope</location>
    </subcellularLocation>
</comment>
<dbReference type="SUPFAM" id="SSF63829">
    <property type="entry name" value="Calcium-dependent phosphotriesterase"/>
    <property type="match status" value="1"/>
</dbReference>
<dbReference type="InterPro" id="IPR056822">
    <property type="entry name" value="TEN_NHL"/>
</dbReference>
<dbReference type="InterPro" id="IPR003961">
    <property type="entry name" value="FN3_dom"/>
</dbReference>
<feature type="compositionally biased region" description="Polar residues" evidence="2">
    <location>
        <begin position="547"/>
        <end position="578"/>
    </location>
</feature>
<keyword evidence="6" id="KW-1185">Reference proteome</keyword>
<evidence type="ECO:0000313" key="5">
    <source>
        <dbReference type="EMBL" id="PYI50987.1"/>
    </source>
</evidence>
<feature type="domain" description="Fibronectin type-III" evidence="3">
    <location>
        <begin position="468"/>
        <end position="561"/>
    </location>
</feature>
<dbReference type="Gene3D" id="2.60.40.10">
    <property type="entry name" value="Immunoglobulins"/>
    <property type="match status" value="1"/>
</dbReference>
<dbReference type="GO" id="GO:0030313">
    <property type="term" value="C:cell envelope"/>
    <property type="evidence" value="ECO:0007669"/>
    <property type="project" value="UniProtKB-SubCell"/>
</dbReference>
<dbReference type="InterPro" id="IPR011042">
    <property type="entry name" value="6-blade_b-propeller_TolB-like"/>
</dbReference>
<evidence type="ECO:0008006" key="7">
    <source>
        <dbReference type="Google" id="ProtNLM"/>
    </source>
</evidence>
<dbReference type="InterPro" id="IPR036116">
    <property type="entry name" value="FN3_sf"/>
</dbReference>
<evidence type="ECO:0000313" key="6">
    <source>
        <dbReference type="Proteomes" id="UP000247476"/>
    </source>
</evidence>
<dbReference type="InterPro" id="IPR042229">
    <property type="entry name" value="Listeria/Bacterioides_rpt_sf"/>
</dbReference>
<sequence length="1007" mass="105314">MMSRANVQSRKGRAAKLLLIALAIMLVNVVPLLPADWGSRAYAAAAENYTIDTVVGTGTGGFSGDGGPATSAQFNIVYHLAVDAAGNLYIPDQYNHVIRKVDTSGIITTVAGRPGVEANWSIPSGDGGPATSATLRYPSSVTFDSEGNMYITELGYERVRKVDTNGIISTVAGSSTGQLGYSGDGGPATSALLNRPVDVAVDSTGNLYIAEIFNHTIRKVDKSTGIISTVAGTGAAGFSGDGGPANLAQLNTPYSIDFDGSGNMYFADRNNNRVRKIDTSGNISTVAGTGVAGYTGDGGPATAARMWSPIGLTVDDDGTLYVVENGNHVVRKISPTGIITTIAGTGAFGDSGDGGPATSAKLKVPIGIDLDHNGNLYVSDNGNYKIKKLKAVTYTVTFDKNGGDTEATPTTLNVTDGETVDALPAPPTRPGYAFAGWNTLPNGSGSSFDATTAVSGNVTVYAQWSLNPPGAPANLRVSPGNGQVSLAWDSVASAVYYRVYIGTASGTYDALPLATVTGTTYTATGLINGTPYYFAVKAHNAAGASGFSNEASATPNATQSTSDSPQDASNSYSQSERPTVNVVDGNGGAVVSTAYIVRSSASGGNRQAAVELTNDQAARAVDKLKALGSDFAKMLIPDDKDGDAELIVKFPKASADRLSDSGIKMEITAMQARLVIPNAAFEGVMDELRFRIEPAKEEDRHSIERQATADPLVLEAARGGKVETVGRPMTIGSNASGGEYEAILPLTGAPLSDEQLKKAAVFALYDDGTKELAKGSIVPYDGENRLGIRFPVTAGKTGTFTVIRWTNPEHKAFLFGYADGTFGPDRNITRAEVAAMLVRVIDRGEVAAAGKFPDITEAYWAKAYIDRVARMALMIGYPDGSFMPDAPITRAEMATVIARLLPEETAGSAGFTDIAGSWAQAGIGKATAAGIVNGYEDGTFRPDSTLTRAEAVAMIDRLQGRGPLDGAPQQWPDVTQAHWAYGYIQESSMDHSYEKQQDGTEKFIPEP</sequence>